<keyword evidence="2" id="KW-1185">Reference proteome</keyword>
<dbReference type="Proteomes" id="UP000824120">
    <property type="component" value="Chromosome 12"/>
</dbReference>
<evidence type="ECO:0000313" key="2">
    <source>
        <dbReference type="Proteomes" id="UP000824120"/>
    </source>
</evidence>
<reference evidence="1 2" key="1">
    <citation type="submission" date="2020-09" db="EMBL/GenBank/DDBJ databases">
        <title>De no assembly of potato wild relative species, Solanum commersonii.</title>
        <authorList>
            <person name="Cho K."/>
        </authorList>
    </citation>
    <scope>NUCLEOTIDE SEQUENCE [LARGE SCALE GENOMIC DNA]</scope>
    <source>
        <strain evidence="1">LZ3.2</strain>
        <tissue evidence="1">Leaf</tissue>
    </source>
</reference>
<sequence>MQRSHSQRITQRMLSPIVVKYCAAKEHSAQLVGIADALGDLPFGLLHRLSASSHFGSLGNIVLPRKTVRQHADCSFSSAT</sequence>
<dbReference type="AlphaFoldDB" id="A0A9J5W9A9"/>
<proteinExistence type="predicted"/>
<name>A0A9J5W9A9_SOLCO</name>
<protein>
    <submittedName>
        <fullName evidence="1">Uncharacterized protein</fullName>
    </submittedName>
</protein>
<organism evidence="1 2">
    <name type="scientific">Solanum commersonii</name>
    <name type="common">Commerson's wild potato</name>
    <name type="synonym">Commerson's nightshade</name>
    <dbReference type="NCBI Taxonomy" id="4109"/>
    <lineage>
        <taxon>Eukaryota</taxon>
        <taxon>Viridiplantae</taxon>
        <taxon>Streptophyta</taxon>
        <taxon>Embryophyta</taxon>
        <taxon>Tracheophyta</taxon>
        <taxon>Spermatophyta</taxon>
        <taxon>Magnoliopsida</taxon>
        <taxon>eudicotyledons</taxon>
        <taxon>Gunneridae</taxon>
        <taxon>Pentapetalae</taxon>
        <taxon>asterids</taxon>
        <taxon>lamiids</taxon>
        <taxon>Solanales</taxon>
        <taxon>Solanaceae</taxon>
        <taxon>Solanoideae</taxon>
        <taxon>Solaneae</taxon>
        <taxon>Solanum</taxon>
    </lineage>
</organism>
<accession>A0A9J5W9A9</accession>
<dbReference type="EMBL" id="JACXVP010000012">
    <property type="protein sequence ID" value="KAG5571720.1"/>
    <property type="molecule type" value="Genomic_DNA"/>
</dbReference>
<comment type="caution">
    <text evidence="1">The sequence shown here is derived from an EMBL/GenBank/DDBJ whole genome shotgun (WGS) entry which is preliminary data.</text>
</comment>
<gene>
    <name evidence="1" type="ORF">H5410_061486</name>
</gene>
<evidence type="ECO:0000313" key="1">
    <source>
        <dbReference type="EMBL" id="KAG5571720.1"/>
    </source>
</evidence>